<dbReference type="InterPro" id="IPR021333">
    <property type="entry name" value="DUF2946"/>
</dbReference>
<proteinExistence type="predicted"/>
<dbReference type="EMBL" id="JABFDN010000003">
    <property type="protein sequence ID" value="NPU65780.1"/>
    <property type="molecule type" value="Genomic_DNA"/>
</dbReference>
<name>A0ABX2CE86_9BRAD</name>
<comment type="caution">
    <text evidence="1">The sequence shown here is derived from an EMBL/GenBank/DDBJ whole genome shotgun (WGS) entry which is preliminary data.</text>
</comment>
<dbReference type="Proteomes" id="UP000886476">
    <property type="component" value="Unassembled WGS sequence"/>
</dbReference>
<evidence type="ECO:0000313" key="1">
    <source>
        <dbReference type="EMBL" id="NPU65780.1"/>
    </source>
</evidence>
<sequence>MSWFRANIKDGSRLALIALVLQFALAFGHVHWLSAQAIDGGWITTAQAHTGSSPASQDPDQQPADGCAICAVIAMAQSILLSPAPSLPSPHAVAFRPTAPVAASLSRVAITTAFQPRAPPSA</sequence>
<protein>
    <submittedName>
        <fullName evidence="1">DUF2946 domain-containing protein</fullName>
    </submittedName>
</protein>
<keyword evidence="2" id="KW-1185">Reference proteome</keyword>
<dbReference type="Pfam" id="PF11162">
    <property type="entry name" value="DUF2946"/>
    <property type="match status" value="1"/>
</dbReference>
<accession>A0ABX2CE86</accession>
<reference evidence="1" key="1">
    <citation type="submission" date="2020-05" db="EMBL/GenBank/DDBJ databases">
        <title>Nod-independent and nitrogen-fixing Bradyrhizobium aeschynomene sp. nov. isolated from nodules of Aeschynomene indica.</title>
        <authorList>
            <person name="Zhang Z."/>
        </authorList>
    </citation>
    <scope>NUCLEOTIDE SEQUENCE</scope>
    <source>
        <strain evidence="1">83012</strain>
    </source>
</reference>
<dbReference type="RefSeq" id="WP_172110861.1">
    <property type="nucleotide sequence ID" value="NZ_JABFDN010000003.1"/>
</dbReference>
<evidence type="ECO:0000313" key="2">
    <source>
        <dbReference type="Proteomes" id="UP000886476"/>
    </source>
</evidence>
<gene>
    <name evidence="1" type="ORF">HL667_12320</name>
</gene>
<organism evidence="1 2">
    <name type="scientific">Bradyrhizobium aeschynomenes</name>
    <dbReference type="NCBI Taxonomy" id="2734909"/>
    <lineage>
        <taxon>Bacteria</taxon>
        <taxon>Pseudomonadati</taxon>
        <taxon>Pseudomonadota</taxon>
        <taxon>Alphaproteobacteria</taxon>
        <taxon>Hyphomicrobiales</taxon>
        <taxon>Nitrobacteraceae</taxon>
        <taxon>Bradyrhizobium</taxon>
    </lineage>
</organism>